<dbReference type="InterPro" id="IPR051159">
    <property type="entry name" value="Hexapeptide_acetyltransf"/>
</dbReference>
<organism evidence="1 2">
    <name type="scientific">Duncaniella freteri</name>
    <dbReference type="NCBI Taxonomy" id="2530391"/>
    <lineage>
        <taxon>Bacteria</taxon>
        <taxon>Pseudomonadati</taxon>
        <taxon>Bacteroidota</taxon>
        <taxon>Bacteroidia</taxon>
        <taxon>Bacteroidales</taxon>
        <taxon>Muribaculaceae</taxon>
        <taxon>Duncaniella</taxon>
    </lineage>
</organism>
<keyword evidence="2" id="KW-1185">Reference proteome</keyword>
<dbReference type="Pfam" id="PF14602">
    <property type="entry name" value="Hexapep_2"/>
    <property type="match status" value="1"/>
</dbReference>
<name>A0A4Z0V4L3_9BACT</name>
<accession>A0A4Z0V4L3</accession>
<dbReference type="InterPro" id="IPR011004">
    <property type="entry name" value="Trimer_LpxA-like_sf"/>
</dbReference>
<reference evidence="1 2" key="1">
    <citation type="submission" date="2019-02" db="EMBL/GenBank/DDBJ databases">
        <title>Isolation and identification of novel species under the genus Muribaculum.</title>
        <authorList>
            <person name="Miyake S."/>
            <person name="Ding Y."/>
            <person name="Low A."/>
            <person name="Soh M."/>
            <person name="Seedorf H."/>
        </authorList>
    </citation>
    <scope>NUCLEOTIDE SEQUENCE [LARGE SCALE GENOMIC DNA]</scope>
    <source>
        <strain evidence="1 2">TLL-A3</strain>
    </source>
</reference>
<dbReference type="PANTHER" id="PTHR23416:SF78">
    <property type="entry name" value="LIPOPOLYSACCHARIDE BIOSYNTHESIS O-ACETYL TRANSFERASE WBBJ-RELATED"/>
    <property type="match status" value="1"/>
</dbReference>
<evidence type="ECO:0000313" key="1">
    <source>
        <dbReference type="EMBL" id="TGG36746.1"/>
    </source>
</evidence>
<sequence>MYNLNQIHLGIYKRIMSFKWKFRLSHFGNNSLIHKPLQIIGGGGISIGSNVIIQYRSWLAAEPLTGAHDCRLEIHDSCIIGHFNEIYATRSIIIEKDVLTADRVYISDNLHGYEDIGTPIHRQPIVQNGDGVRIGEGSWLGVGVSVLGANIGRHCVIGANAVVTKDIPDYCVAAGIPARIIKRYDFDSREWRKTTPDGHFK</sequence>
<dbReference type="CDD" id="cd04647">
    <property type="entry name" value="LbH_MAT_like"/>
    <property type="match status" value="1"/>
</dbReference>
<evidence type="ECO:0000313" key="2">
    <source>
        <dbReference type="Proteomes" id="UP000297635"/>
    </source>
</evidence>
<dbReference type="SUPFAM" id="SSF51161">
    <property type="entry name" value="Trimeric LpxA-like enzymes"/>
    <property type="match status" value="1"/>
</dbReference>
<dbReference type="Gene3D" id="2.160.10.10">
    <property type="entry name" value="Hexapeptide repeat proteins"/>
    <property type="match status" value="1"/>
</dbReference>
<keyword evidence="1" id="KW-0808">Transferase</keyword>
<keyword evidence="1" id="KW-0012">Acyltransferase</keyword>
<dbReference type="InterPro" id="IPR001451">
    <property type="entry name" value="Hexapep"/>
</dbReference>
<dbReference type="EMBL" id="SJSA01000002">
    <property type="protein sequence ID" value="TGG36746.1"/>
    <property type="molecule type" value="Genomic_DNA"/>
</dbReference>
<proteinExistence type="predicted"/>
<gene>
    <name evidence="1" type="ORF">EZ315_13005</name>
</gene>
<comment type="caution">
    <text evidence="1">The sequence shown here is derived from an EMBL/GenBank/DDBJ whole genome shotgun (WGS) entry which is preliminary data.</text>
</comment>
<dbReference type="AlphaFoldDB" id="A0A4Z0V4L3"/>
<dbReference type="Proteomes" id="UP000297635">
    <property type="component" value="Unassembled WGS sequence"/>
</dbReference>
<dbReference type="GO" id="GO:0016746">
    <property type="term" value="F:acyltransferase activity"/>
    <property type="evidence" value="ECO:0007669"/>
    <property type="project" value="UniProtKB-KW"/>
</dbReference>
<dbReference type="PANTHER" id="PTHR23416">
    <property type="entry name" value="SIALIC ACID SYNTHASE-RELATED"/>
    <property type="match status" value="1"/>
</dbReference>
<protein>
    <submittedName>
        <fullName evidence="1">Acyltransferase</fullName>
    </submittedName>
</protein>